<dbReference type="EMBL" id="JAWRVI010000043">
    <property type="protein sequence ID" value="KAK4086181.1"/>
    <property type="molecule type" value="Genomic_DNA"/>
</dbReference>
<dbReference type="PANTHER" id="PTHR15549">
    <property type="entry name" value="PAIRED IMMUNOGLOBULIN-LIKE TYPE 2 RECEPTOR"/>
    <property type="match status" value="1"/>
</dbReference>
<dbReference type="InterPro" id="IPR051694">
    <property type="entry name" value="Immunoregulatory_rcpt-like"/>
</dbReference>
<evidence type="ECO:0000256" key="5">
    <source>
        <dbReference type="SAM" id="MobiDB-lite"/>
    </source>
</evidence>
<evidence type="ECO:0000256" key="3">
    <source>
        <dbReference type="ARBA" id="ARBA00022989"/>
    </source>
</evidence>
<feature type="compositionally biased region" description="Pro residues" evidence="5">
    <location>
        <begin position="617"/>
        <end position="626"/>
    </location>
</feature>
<evidence type="ECO:0000256" key="1">
    <source>
        <dbReference type="ARBA" id="ARBA00004167"/>
    </source>
</evidence>
<gene>
    <name evidence="7" type="ORF">Purlil1_9493</name>
</gene>
<keyword evidence="2 6" id="KW-0812">Transmembrane</keyword>
<protein>
    <recommendedName>
        <fullName evidence="9">LPXTG-domain-containing protein</fullName>
    </recommendedName>
</protein>
<feature type="region of interest" description="Disordered" evidence="5">
    <location>
        <begin position="650"/>
        <end position="683"/>
    </location>
</feature>
<keyword evidence="4 6" id="KW-0472">Membrane</keyword>
<evidence type="ECO:0000256" key="2">
    <source>
        <dbReference type="ARBA" id="ARBA00022692"/>
    </source>
</evidence>
<evidence type="ECO:0000313" key="7">
    <source>
        <dbReference type="EMBL" id="KAK4086181.1"/>
    </source>
</evidence>
<reference evidence="7 8" key="1">
    <citation type="journal article" date="2024" name="Microbiol. Resour. Announc.">
        <title>Genome annotations for the ascomycete fungi Trichoderma harzianum, Trichoderma aggressivum, and Purpureocillium lilacinum.</title>
        <authorList>
            <person name="Beijen E.P.W."/>
            <person name="Ohm R.A."/>
        </authorList>
    </citation>
    <scope>NUCLEOTIDE SEQUENCE [LARGE SCALE GENOMIC DNA]</scope>
    <source>
        <strain evidence="7 8">CBS 150709</strain>
    </source>
</reference>
<comment type="subcellular location">
    <subcellularLocation>
        <location evidence="1">Membrane</location>
        <topology evidence="1">Single-pass membrane protein</topology>
    </subcellularLocation>
</comment>
<feature type="region of interest" description="Disordered" evidence="5">
    <location>
        <begin position="1"/>
        <end position="35"/>
    </location>
</feature>
<evidence type="ECO:0000313" key="8">
    <source>
        <dbReference type="Proteomes" id="UP001287286"/>
    </source>
</evidence>
<feature type="compositionally biased region" description="Polar residues" evidence="5">
    <location>
        <begin position="602"/>
        <end position="611"/>
    </location>
</feature>
<proteinExistence type="predicted"/>
<sequence length="771" mass="82407">MARIVRAGLSTAPSARARASGGKRTQGASARSGSRDGFCTFERMRLSYEVPCARVTWSIRGQARTEASDAVEGSIVGWGQGRTGRQAARRFDMDGRPDGSVCAATPHPPPPLRPSSPSFAHDRVRQATHSEAIPPPREAIPLARPAARPFAASQLGLVGPSGSFAEPVDKVSSSSRAVPPMALTAPVGESAAEGPASPSAVAPTTSLSLDHVVPKIPLRLSLLPMMGRPSMFTIPLWLALGQVIVALEVTPGSHCAAFCVDSPEGNPFKASDSTTTPKDVSCKDIDYSTTDAGIKFRKCLECLGTSTKFDKGESDLKWYICMVYLALHIGHDLRASRLTGFLDNLRYTLTTCLYSEPEAPPNGTAGSACNIDQACKPLKAPLTDGGVKPVPQEYLGFCTAHDGAFMGSNLSPCISCLQATTGEAYLSNFMTALEAGCKQDPAEGSILGISGSVFSTTAINITDSTAKSKDDGGNGLSPSAIAGIVVGVVLVFLAAAALFTVHWRRERTLDDWDRRYYGSSSASPATYRSRSGGLLMSNAQRRYFTGNAFGDKTAPPYTNSGDYYDQVEAEMQASRLANGSDPRFYKQASSSALPAHHAYRSPLTSRVTSQTSQASPARPPSPPAPIHKPDRTSTPDSFAVQQYLNAAEDSARLATKSPPPAPQQESRVSRSSIIPSIHLPPLPKLRIPKMRKSTTANMPETVTPGGFHRGHEMQISQPVRQGEQRFHDRPLGGPVITATDRPDTVQQDIMYYEGDYREVPLRSGKSTLYGY</sequence>
<comment type="caution">
    <text evidence="7">The sequence shown here is derived from an EMBL/GenBank/DDBJ whole genome shotgun (WGS) entry which is preliminary data.</text>
</comment>
<keyword evidence="8" id="KW-1185">Reference proteome</keyword>
<dbReference type="Proteomes" id="UP001287286">
    <property type="component" value="Unassembled WGS sequence"/>
</dbReference>
<evidence type="ECO:0000256" key="6">
    <source>
        <dbReference type="SAM" id="Phobius"/>
    </source>
</evidence>
<evidence type="ECO:0008006" key="9">
    <source>
        <dbReference type="Google" id="ProtNLM"/>
    </source>
</evidence>
<keyword evidence="3 6" id="KW-1133">Transmembrane helix</keyword>
<evidence type="ECO:0000256" key="4">
    <source>
        <dbReference type="ARBA" id="ARBA00023136"/>
    </source>
</evidence>
<feature type="transmembrane region" description="Helical" evidence="6">
    <location>
        <begin position="480"/>
        <end position="501"/>
    </location>
</feature>
<accession>A0ABR0BQJ2</accession>
<organism evidence="7 8">
    <name type="scientific">Purpureocillium lilacinum</name>
    <name type="common">Paecilomyces lilacinus</name>
    <dbReference type="NCBI Taxonomy" id="33203"/>
    <lineage>
        <taxon>Eukaryota</taxon>
        <taxon>Fungi</taxon>
        <taxon>Dikarya</taxon>
        <taxon>Ascomycota</taxon>
        <taxon>Pezizomycotina</taxon>
        <taxon>Sordariomycetes</taxon>
        <taxon>Hypocreomycetidae</taxon>
        <taxon>Hypocreales</taxon>
        <taxon>Ophiocordycipitaceae</taxon>
        <taxon>Purpureocillium</taxon>
    </lineage>
</organism>
<feature type="region of interest" description="Disordered" evidence="5">
    <location>
        <begin position="90"/>
        <end position="132"/>
    </location>
</feature>
<feature type="region of interest" description="Disordered" evidence="5">
    <location>
        <begin position="581"/>
        <end position="635"/>
    </location>
</feature>
<name>A0ABR0BQJ2_PURLI</name>